<accession>A0ABR3FZ57</accession>
<keyword evidence="4" id="KW-1185">Reference proteome</keyword>
<feature type="transmembrane region" description="Helical" evidence="2">
    <location>
        <begin position="45"/>
        <end position="62"/>
    </location>
</feature>
<proteinExistence type="predicted"/>
<name>A0ABR3FZ57_9AGAR</name>
<keyword evidence="2" id="KW-0472">Membrane</keyword>
<protein>
    <submittedName>
        <fullName evidence="3">Uncharacterized protein</fullName>
    </submittedName>
</protein>
<evidence type="ECO:0000256" key="1">
    <source>
        <dbReference type="SAM" id="MobiDB-lite"/>
    </source>
</evidence>
<dbReference type="EMBL" id="JBAHYK010000021">
    <property type="protein sequence ID" value="KAL0580845.1"/>
    <property type="molecule type" value="Genomic_DNA"/>
</dbReference>
<organism evidence="3 4">
    <name type="scientific">Marasmius crinis-equi</name>
    <dbReference type="NCBI Taxonomy" id="585013"/>
    <lineage>
        <taxon>Eukaryota</taxon>
        <taxon>Fungi</taxon>
        <taxon>Dikarya</taxon>
        <taxon>Basidiomycota</taxon>
        <taxon>Agaricomycotina</taxon>
        <taxon>Agaricomycetes</taxon>
        <taxon>Agaricomycetidae</taxon>
        <taxon>Agaricales</taxon>
        <taxon>Marasmiineae</taxon>
        <taxon>Marasmiaceae</taxon>
        <taxon>Marasmius</taxon>
    </lineage>
</organism>
<evidence type="ECO:0000256" key="2">
    <source>
        <dbReference type="SAM" id="Phobius"/>
    </source>
</evidence>
<evidence type="ECO:0000313" key="4">
    <source>
        <dbReference type="Proteomes" id="UP001465976"/>
    </source>
</evidence>
<feature type="compositionally biased region" description="Polar residues" evidence="1">
    <location>
        <begin position="211"/>
        <end position="220"/>
    </location>
</feature>
<keyword evidence="2" id="KW-1133">Transmembrane helix</keyword>
<comment type="caution">
    <text evidence="3">The sequence shown here is derived from an EMBL/GenBank/DDBJ whole genome shotgun (WGS) entry which is preliminary data.</text>
</comment>
<keyword evidence="2" id="KW-0812">Transmembrane</keyword>
<feature type="transmembrane region" description="Helical" evidence="2">
    <location>
        <begin position="83"/>
        <end position="105"/>
    </location>
</feature>
<sequence length="233" mass="25386">MLIHRCYIIWNSNKPMLFVLAFITFSINGIVTSIYSLNLYPDKCFSLEGISIGSIIAAIIAEHDTSKESNIRIMLISGKINDATLIATTVFNTVLTVLTGARIWWITLQARKVMGKAVDTQYKAIVAIVLESGLLYSLTLMIAIIVGDTLDPDGRGTVPVDLTMISTQMSGIAPTLIIVRAAYNKTAESVDQVVSTWQCAARTRQFESQMGSVLPSNVDSESGDEVDTSSEKV</sequence>
<gene>
    <name evidence="3" type="ORF">V5O48_001137</name>
</gene>
<feature type="compositionally biased region" description="Acidic residues" evidence="1">
    <location>
        <begin position="221"/>
        <end position="233"/>
    </location>
</feature>
<feature type="region of interest" description="Disordered" evidence="1">
    <location>
        <begin position="211"/>
        <end position="233"/>
    </location>
</feature>
<reference evidence="3 4" key="1">
    <citation type="submission" date="2024-02" db="EMBL/GenBank/DDBJ databases">
        <title>A draft genome for the cacao thread blight pathogen Marasmius crinis-equi.</title>
        <authorList>
            <person name="Cohen S.P."/>
            <person name="Baruah I.K."/>
            <person name="Amoako-Attah I."/>
            <person name="Bukari Y."/>
            <person name="Meinhardt L.W."/>
            <person name="Bailey B.A."/>
        </authorList>
    </citation>
    <scope>NUCLEOTIDE SEQUENCE [LARGE SCALE GENOMIC DNA]</scope>
    <source>
        <strain evidence="3 4">GH-76</strain>
    </source>
</reference>
<dbReference type="Proteomes" id="UP001465976">
    <property type="component" value="Unassembled WGS sequence"/>
</dbReference>
<evidence type="ECO:0000313" key="3">
    <source>
        <dbReference type="EMBL" id="KAL0580845.1"/>
    </source>
</evidence>
<feature type="transmembrane region" description="Helical" evidence="2">
    <location>
        <begin position="16"/>
        <end position="39"/>
    </location>
</feature>
<feature type="transmembrane region" description="Helical" evidence="2">
    <location>
        <begin position="125"/>
        <end position="146"/>
    </location>
</feature>